<feature type="coiled-coil region" evidence="1">
    <location>
        <begin position="123"/>
        <end position="150"/>
    </location>
</feature>
<feature type="coiled-coil region" evidence="1">
    <location>
        <begin position="180"/>
        <end position="238"/>
    </location>
</feature>
<dbReference type="InterPro" id="IPR026205">
    <property type="entry name" value="PIBF1"/>
</dbReference>
<dbReference type="GeneID" id="106814584"/>
<feature type="coiled-coil region" evidence="1">
    <location>
        <begin position="55"/>
        <end position="89"/>
    </location>
</feature>
<feature type="compositionally biased region" description="Basic and acidic residues" evidence="2">
    <location>
        <begin position="240"/>
        <end position="255"/>
    </location>
</feature>
<keyword evidence="3" id="KW-1185">Reference proteome</keyword>
<protein>
    <submittedName>
        <fullName evidence="4">Progesterone-induced-blocking factor 1-like</fullName>
    </submittedName>
</protein>
<accession>A0ABM1EQE0</accession>
<feature type="compositionally biased region" description="Low complexity" evidence="2">
    <location>
        <begin position="310"/>
        <end position="321"/>
    </location>
</feature>
<evidence type="ECO:0000313" key="4">
    <source>
        <dbReference type="RefSeq" id="XP_014674411.1"/>
    </source>
</evidence>
<proteinExistence type="predicted"/>
<evidence type="ECO:0000313" key="3">
    <source>
        <dbReference type="Proteomes" id="UP000695022"/>
    </source>
</evidence>
<dbReference type="PANTHER" id="PTHR18950:SF0">
    <property type="entry name" value="PROGESTERONE IMMUNOMODULATORY BINDING FACTOR 1"/>
    <property type="match status" value="1"/>
</dbReference>
<evidence type="ECO:0000256" key="1">
    <source>
        <dbReference type="SAM" id="Coils"/>
    </source>
</evidence>
<sequence>MKTYDLERTQLVHDETVRDLSASRIDHEKLLKKTEVLKEEYHRLEVCAEGKVTELEGKLCEAREKLDAYEKLERELDDVIVQAAEVEDEREAERVMFAYGYGANVPSTAKRRMQQSVYLARRVLQLERANASLRREAERKEERERELSERVTRTSTLLLQEEEPPCGFLAERLRTRDDAVHGQRRRVATLEEEVRRLTRERDDLAACKNRLSADLERLLQQRDDIAALRRAILDLQRRLGRQGDADASSGRRGDDTGYLSGWESGGRVAGANGKEEEEGRRPAPITFTIGKSTVDRHGNKQPASVPTPGAKASKAYSISYS</sequence>
<organism evidence="3 4">
    <name type="scientific">Priapulus caudatus</name>
    <name type="common">Priapulid worm</name>
    <dbReference type="NCBI Taxonomy" id="37621"/>
    <lineage>
        <taxon>Eukaryota</taxon>
        <taxon>Metazoa</taxon>
        <taxon>Ecdysozoa</taxon>
        <taxon>Scalidophora</taxon>
        <taxon>Priapulida</taxon>
        <taxon>Priapulimorpha</taxon>
        <taxon>Priapulimorphida</taxon>
        <taxon>Priapulidae</taxon>
        <taxon>Priapulus</taxon>
    </lineage>
</organism>
<dbReference type="Proteomes" id="UP000695022">
    <property type="component" value="Unplaced"/>
</dbReference>
<evidence type="ECO:0000256" key="2">
    <source>
        <dbReference type="SAM" id="MobiDB-lite"/>
    </source>
</evidence>
<gene>
    <name evidence="4" type="primary">LOC106814584</name>
</gene>
<dbReference type="RefSeq" id="XP_014674411.1">
    <property type="nucleotide sequence ID" value="XM_014818925.1"/>
</dbReference>
<dbReference type="PANTHER" id="PTHR18950">
    <property type="entry name" value="PROGESTERONE-INDUCED BLOCKING FACTOR 1"/>
    <property type="match status" value="1"/>
</dbReference>
<keyword evidence="1" id="KW-0175">Coiled coil</keyword>
<reference evidence="4" key="1">
    <citation type="submission" date="2025-08" db="UniProtKB">
        <authorList>
            <consortium name="RefSeq"/>
        </authorList>
    </citation>
    <scope>IDENTIFICATION</scope>
</reference>
<feature type="region of interest" description="Disordered" evidence="2">
    <location>
        <begin position="240"/>
        <end position="321"/>
    </location>
</feature>
<name>A0ABM1EQE0_PRICU</name>